<sequence>MSRIQEHIDISAPAQKVWDQLHRIEEYSSFMDGVQRASARGGDRARLDVRTGRGEQALEAVLSDRSDEQTITWQTQGSPELQGTLSVRSLDRDHSQVQIRMEYDPQGIQDTFGGPKGMAQVHAVERTVRDDLEHFRDLVERQKG</sequence>
<dbReference type="RefSeq" id="WP_381363685.1">
    <property type="nucleotide sequence ID" value="NZ_JBHSOA010000034.1"/>
</dbReference>
<name>A0ABW1DXG5_9ACTN</name>
<accession>A0ABW1DXG5</accession>
<gene>
    <name evidence="1" type="ORF">ACFPZI_16360</name>
</gene>
<proteinExistence type="predicted"/>
<reference evidence="2" key="1">
    <citation type="journal article" date="2019" name="Int. J. Syst. Evol. Microbiol.">
        <title>The Global Catalogue of Microorganisms (GCM) 10K type strain sequencing project: providing services to taxonomists for standard genome sequencing and annotation.</title>
        <authorList>
            <consortium name="The Broad Institute Genomics Platform"/>
            <consortium name="The Broad Institute Genome Sequencing Center for Infectious Disease"/>
            <person name="Wu L."/>
            <person name="Ma J."/>
        </authorList>
    </citation>
    <scope>NUCLEOTIDE SEQUENCE [LARGE SCALE GENOMIC DNA]</scope>
    <source>
        <strain evidence="2">JCM 10411</strain>
    </source>
</reference>
<comment type="caution">
    <text evidence="1">The sequence shown here is derived from an EMBL/GenBank/DDBJ whole genome shotgun (WGS) entry which is preliminary data.</text>
</comment>
<dbReference type="InterPro" id="IPR023393">
    <property type="entry name" value="START-like_dom_sf"/>
</dbReference>
<protein>
    <submittedName>
        <fullName evidence="1">SRPBCC family protein</fullName>
    </submittedName>
</protein>
<dbReference type="InterPro" id="IPR019587">
    <property type="entry name" value="Polyketide_cyclase/dehydratase"/>
</dbReference>
<evidence type="ECO:0000313" key="1">
    <source>
        <dbReference type="EMBL" id="MFC5853340.1"/>
    </source>
</evidence>
<dbReference type="Proteomes" id="UP001596180">
    <property type="component" value="Unassembled WGS sequence"/>
</dbReference>
<dbReference type="EMBL" id="JBHSOA010000034">
    <property type="protein sequence ID" value="MFC5853340.1"/>
    <property type="molecule type" value="Genomic_DNA"/>
</dbReference>
<dbReference type="SUPFAM" id="SSF55961">
    <property type="entry name" value="Bet v1-like"/>
    <property type="match status" value="1"/>
</dbReference>
<dbReference type="Pfam" id="PF10604">
    <property type="entry name" value="Polyketide_cyc2"/>
    <property type="match status" value="1"/>
</dbReference>
<organism evidence="1 2">
    <name type="scientific">Streptomyces chlorus</name>
    <dbReference type="NCBI Taxonomy" id="887452"/>
    <lineage>
        <taxon>Bacteria</taxon>
        <taxon>Bacillati</taxon>
        <taxon>Actinomycetota</taxon>
        <taxon>Actinomycetes</taxon>
        <taxon>Kitasatosporales</taxon>
        <taxon>Streptomycetaceae</taxon>
        <taxon>Streptomyces</taxon>
    </lineage>
</organism>
<keyword evidence="2" id="KW-1185">Reference proteome</keyword>
<dbReference type="Gene3D" id="3.30.530.20">
    <property type="match status" value="1"/>
</dbReference>
<evidence type="ECO:0000313" key="2">
    <source>
        <dbReference type="Proteomes" id="UP001596180"/>
    </source>
</evidence>